<evidence type="ECO:0000313" key="3">
    <source>
        <dbReference type="EMBL" id="KND02011.1"/>
    </source>
</evidence>
<dbReference type="PANTHER" id="PTHR16470">
    <property type="entry name" value="UBIQUITIN DOMAIN-CONTAINING PROTEIN UBFD1"/>
    <property type="match status" value="1"/>
</dbReference>
<dbReference type="PANTHER" id="PTHR16470:SF0">
    <property type="entry name" value="UBIQUITIN DOMAIN-CONTAINING PROTEIN UBFD1"/>
    <property type="match status" value="1"/>
</dbReference>
<dbReference type="Proteomes" id="UP000053201">
    <property type="component" value="Unassembled WGS sequence"/>
</dbReference>
<dbReference type="eggNOG" id="KOG1872">
    <property type="taxonomic scope" value="Eukaryota"/>
</dbReference>
<dbReference type="RefSeq" id="XP_016610050.1">
    <property type="nucleotide sequence ID" value="XM_016750802.1"/>
</dbReference>
<evidence type="ECO:0000256" key="1">
    <source>
        <dbReference type="SAM" id="MobiDB-lite"/>
    </source>
</evidence>
<dbReference type="Pfam" id="PF00240">
    <property type="entry name" value="ubiquitin"/>
    <property type="match status" value="1"/>
</dbReference>
<evidence type="ECO:0000259" key="2">
    <source>
        <dbReference type="PROSITE" id="PS50053"/>
    </source>
</evidence>
<dbReference type="Pfam" id="PF25343">
    <property type="entry name" value="PH_UBFD1_C"/>
    <property type="match status" value="1"/>
</dbReference>
<dbReference type="OMA" id="SEPIKEH"/>
<dbReference type="InterPro" id="IPR029071">
    <property type="entry name" value="Ubiquitin-like_domsf"/>
</dbReference>
<dbReference type="VEuPathDB" id="FungiDB:SPPG_02516"/>
<dbReference type="AlphaFoldDB" id="A0A0L0HKL6"/>
<dbReference type="EMBL" id="KQ257453">
    <property type="protein sequence ID" value="KND02011.1"/>
    <property type="molecule type" value="Genomic_DNA"/>
</dbReference>
<evidence type="ECO:0000313" key="4">
    <source>
        <dbReference type="Proteomes" id="UP000053201"/>
    </source>
</evidence>
<reference evidence="3 4" key="1">
    <citation type="submission" date="2009-08" db="EMBL/GenBank/DDBJ databases">
        <title>The Genome Sequence of Spizellomyces punctatus strain DAOM BR117.</title>
        <authorList>
            <consortium name="The Broad Institute Genome Sequencing Platform"/>
            <person name="Russ C."/>
            <person name="Cuomo C."/>
            <person name="Shea T."/>
            <person name="Young S.K."/>
            <person name="Zeng Q."/>
            <person name="Koehrsen M."/>
            <person name="Haas B."/>
            <person name="Borodovsky M."/>
            <person name="Guigo R."/>
            <person name="Alvarado L."/>
            <person name="Berlin A."/>
            <person name="Bochicchio J."/>
            <person name="Borenstein D."/>
            <person name="Chapman S."/>
            <person name="Chen Z."/>
            <person name="Engels R."/>
            <person name="Freedman E."/>
            <person name="Gellesch M."/>
            <person name="Goldberg J."/>
            <person name="Griggs A."/>
            <person name="Gujja S."/>
            <person name="Heiman D."/>
            <person name="Hepburn T."/>
            <person name="Howarth C."/>
            <person name="Jen D."/>
            <person name="Larson L."/>
            <person name="Lewis B."/>
            <person name="Mehta T."/>
            <person name="Park D."/>
            <person name="Pearson M."/>
            <person name="Roberts A."/>
            <person name="Saif S."/>
            <person name="Shenoy N."/>
            <person name="Sisk P."/>
            <person name="Stolte C."/>
            <person name="Sykes S."/>
            <person name="Thomson T."/>
            <person name="Walk T."/>
            <person name="White J."/>
            <person name="Yandava C."/>
            <person name="Burger G."/>
            <person name="Gray M.W."/>
            <person name="Holland P.W.H."/>
            <person name="King N."/>
            <person name="Lang F.B.F."/>
            <person name="Roger A.J."/>
            <person name="Ruiz-Trillo I."/>
            <person name="Lander E."/>
            <person name="Nusbaum C."/>
        </authorList>
    </citation>
    <scope>NUCLEOTIDE SEQUENCE [LARGE SCALE GENOMIC DNA]</scope>
    <source>
        <strain evidence="3 4">DAOM BR117</strain>
    </source>
</reference>
<proteinExistence type="predicted"/>
<dbReference type="SMART" id="SM00213">
    <property type="entry name" value="UBQ"/>
    <property type="match status" value="1"/>
</dbReference>
<dbReference type="InParanoid" id="A0A0L0HKL6"/>
<dbReference type="SUPFAM" id="SSF54236">
    <property type="entry name" value="Ubiquitin-like"/>
    <property type="match status" value="1"/>
</dbReference>
<accession>A0A0L0HKL6</accession>
<dbReference type="OrthoDB" id="267397at2759"/>
<keyword evidence="4" id="KW-1185">Reference proteome</keyword>
<organism evidence="3 4">
    <name type="scientific">Spizellomyces punctatus (strain DAOM BR117)</name>
    <dbReference type="NCBI Taxonomy" id="645134"/>
    <lineage>
        <taxon>Eukaryota</taxon>
        <taxon>Fungi</taxon>
        <taxon>Fungi incertae sedis</taxon>
        <taxon>Chytridiomycota</taxon>
        <taxon>Chytridiomycota incertae sedis</taxon>
        <taxon>Chytridiomycetes</taxon>
        <taxon>Spizellomycetales</taxon>
        <taxon>Spizellomycetaceae</taxon>
        <taxon>Spizellomyces</taxon>
    </lineage>
</organism>
<dbReference type="GeneID" id="27686096"/>
<dbReference type="GO" id="GO:0045296">
    <property type="term" value="F:cadherin binding"/>
    <property type="evidence" value="ECO:0007669"/>
    <property type="project" value="TreeGrafter"/>
</dbReference>
<dbReference type="CDD" id="cd17047">
    <property type="entry name" value="Ubl_UBFD1"/>
    <property type="match status" value="1"/>
</dbReference>
<gene>
    <name evidence="3" type="ORF">SPPG_02516</name>
</gene>
<dbReference type="Gene3D" id="3.10.20.90">
    <property type="entry name" value="Phosphatidylinositol 3-kinase Catalytic Subunit, Chain A, domain 1"/>
    <property type="match status" value="1"/>
</dbReference>
<feature type="region of interest" description="Disordered" evidence="1">
    <location>
        <begin position="1"/>
        <end position="40"/>
    </location>
</feature>
<dbReference type="InterPro" id="IPR039120">
    <property type="entry name" value="UBFD1"/>
</dbReference>
<dbReference type="InterPro" id="IPR000626">
    <property type="entry name" value="Ubiquitin-like_dom"/>
</dbReference>
<protein>
    <recommendedName>
        <fullName evidence="2">Ubiquitin-like domain-containing protein</fullName>
    </recommendedName>
</protein>
<dbReference type="PROSITE" id="PS50053">
    <property type="entry name" value="UBIQUITIN_2"/>
    <property type="match status" value="1"/>
</dbReference>
<name>A0A0L0HKL6_SPIPD</name>
<dbReference type="InterPro" id="IPR057455">
    <property type="entry name" value="UBFD1_C"/>
</dbReference>
<sequence>MMAAQDPNKGTPYHLSQGDEPAVSGTKRKLNEREEGEEPHASFRVAYGKITHDVTFSLNRSVADLKQTIATVTGVHTNMQKLLFKGVLKDDQTLSEAGVKDGVKIMLMASKVEDIVKIATAAAATPVVDTTVSKPRIALSELTEHKKILDKGKPDDAEPGIRGRRLPLPPGGLRALINSRGAKTRLTFKPEIDQLWIGTNERTQKVNLGSIKNVTSESIKGHEEYHIVALQLGPTDKSNYFLYWVPAQFVESIKDAVLGPFQGWL</sequence>
<feature type="compositionally biased region" description="Basic and acidic residues" evidence="1">
    <location>
        <begin position="29"/>
        <end position="40"/>
    </location>
</feature>
<feature type="domain" description="Ubiquitin-like" evidence="2">
    <location>
        <begin position="39"/>
        <end position="114"/>
    </location>
</feature>
<dbReference type="STRING" id="645134.A0A0L0HKL6"/>
<dbReference type="GO" id="GO:0003723">
    <property type="term" value="F:RNA binding"/>
    <property type="evidence" value="ECO:0007669"/>
    <property type="project" value="TreeGrafter"/>
</dbReference>